<protein>
    <submittedName>
        <fullName evidence="1">Uncharacterized protein</fullName>
    </submittedName>
</protein>
<dbReference type="PANTHER" id="PTHR34709:SF74">
    <property type="entry name" value="F-BOX DOMAIN-CONTAINING PROTEIN"/>
    <property type="match status" value="1"/>
</dbReference>
<dbReference type="Proteomes" id="UP000604825">
    <property type="component" value="Unassembled WGS sequence"/>
</dbReference>
<evidence type="ECO:0000313" key="1">
    <source>
        <dbReference type="EMBL" id="CAD6205829.1"/>
    </source>
</evidence>
<proteinExistence type="predicted"/>
<dbReference type="EMBL" id="CAJGYO010000001">
    <property type="protein sequence ID" value="CAD6205829.1"/>
    <property type="molecule type" value="Genomic_DNA"/>
</dbReference>
<organism evidence="1 2">
    <name type="scientific">Miscanthus lutarioriparius</name>
    <dbReference type="NCBI Taxonomy" id="422564"/>
    <lineage>
        <taxon>Eukaryota</taxon>
        <taxon>Viridiplantae</taxon>
        <taxon>Streptophyta</taxon>
        <taxon>Embryophyta</taxon>
        <taxon>Tracheophyta</taxon>
        <taxon>Spermatophyta</taxon>
        <taxon>Magnoliopsida</taxon>
        <taxon>Liliopsida</taxon>
        <taxon>Poales</taxon>
        <taxon>Poaceae</taxon>
        <taxon>PACMAD clade</taxon>
        <taxon>Panicoideae</taxon>
        <taxon>Andropogonodae</taxon>
        <taxon>Andropogoneae</taxon>
        <taxon>Saccharinae</taxon>
        <taxon>Miscanthus</taxon>
    </lineage>
</organism>
<keyword evidence="2" id="KW-1185">Reference proteome</keyword>
<comment type="caution">
    <text evidence="1">The sequence shown here is derived from an EMBL/GenBank/DDBJ whole genome shotgun (WGS) entry which is preliminary data.</text>
</comment>
<accession>A0A811MEV8</accession>
<dbReference type="InterPro" id="IPR055312">
    <property type="entry name" value="FBL15-like"/>
</dbReference>
<sequence>MVLGGGGDRSARLSSDDAAAAAAGEDRLSTLPDDVLVLILLKLSTRAAAQTSPHRLRDAHEVLVRALFVGADGATPESLAVWLPAAARRVSGDLTLFSRGPVKDEEEEQAAQGGAFEFPCFEKATSISLVLAFQGLAVPPTGVFTRLTELHLSQVWFHGPGELGDAVSSLRCPCLQRLTVDNARGLGDLSNTFGVSARCGADTQGVNCGIVFFSTIDRSPTSLPPRLTNLDWVDGYDPSSVHLGKMEHLRCLGTSFYLVYPHRVIHNHSCLSLLQRIEGIKTLSLKLACSAIAC</sequence>
<dbReference type="PANTHER" id="PTHR34709">
    <property type="entry name" value="OS10G0396666 PROTEIN"/>
    <property type="match status" value="1"/>
</dbReference>
<gene>
    <name evidence="1" type="ORF">NCGR_LOCUS3597</name>
</gene>
<dbReference type="OrthoDB" id="693760at2759"/>
<reference evidence="1" key="1">
    <citation type="submission" date="2020-10" db="EMBL/GenBank/DDBJ databases">
        <authorList>
            <person name="Han B."/>
            <person name="Lu T."/>
            <person name="Zhao Q."/>
            <person name="Huang X."/>
            <person name="Zhao Y."/>
        </authorList>
    </citation>
    <scope>NUCLEOTIDE SEQUENCE</scope>
</reference>
<evidence type="ECO:0000313" key="2">
    <source>
        <dbReference type="Proteomes" id="UP000604825"/>
    </source>
</evidence>
<name>A0A811MEV8_9POAL</name>
<dbReference type="AlphaFoldDB" id="A0A811MEV8"/>